<proteinExistence type="predicted"/>
<name>A0A1E4SD40_9ASCO</name>
<dbReference type="STRING" id="984487.A0A1E4SD40"/>
<evidence type="ECO:0000256" key="1">
    <source>
        <dbReference type="SAM" id="MobiDB-lite"/>
    </source>
</evidence>
<evidence type="ECO:0000313" key="2">
    <source>
        <dbReference type="EMBL" id="ODV77386.1"/>
    </source>
</evidence>
<dbReference type="RefSeq" id="XP_020062508.1">
    <property type="nucleotide sequence ID" value="XM_020210455.1"/>
</dbReference>
<dbReference type="Gene3D" id="2.130.10.10">
    <property type="entry name" value="YVTN repeat-like/Quinoprotein amine dehydrogenase"/>
    <property type="match status" value="1"/>
</dbReference>
<protein>
    <recommendedName>
        <fullName evidence="4">SPS-sensor component PTR3</fullName>
    </recommendedName>
</protein>
<dbReference type="AlphaFoldDB" id="A0A1E4SD40"/>
<evidence type="ECO:0008006" key="4">
    <source>
        <dbReference type="Google" id="ProtNLM"/>
    </source>
</evidence>
<accession>A0A1E4SD40</accession>
<dbReference type="InterPro" id="IPR036322">
    <property type="entry name" value="WD40_repeat_dom_sf"/>
</dbReference>
<feature type="region of interest" description="Disordered" evidence="1">
    <location>
        <begin position="84"/>
        <end position="109"/>
    </location>
</feature>
<evidence type="ECO:0000313" key="3">
    <source>
        <dbReference type="Proteomes" id="UP000094285"/>
    </source>
</evidence>
<dbReference type="EMBL" id="KV453915">
    <property type="protein sequence ID" value="ODV77386.1"/>
    <property type="molecule type" value="Genomic_DNA"/>
</dbReference>
<organism evidence="2 3">
    <name type="scientific">Suhomyces tanzawaensis NRRL Y-17324</name>
    <dbReference type="NCBI Taxonomy" id="984487"/>
    <lineage>
        <taxon>Eukaryota</taxon>
        <taxon>Fungi</taxon>
        <taxon>Dikarya</taxon>
        <taxon>Ascomycota</taxon>
        <taxon>Saccharomycotina</taxon>
        <taxon>Pichiomycetes</taxon>
        <taxon>Debaryomycetaceae</taxon>
        <taxon>Suhomyces</taxon>
    </lineage>
</organism>
<dbReference type="InterPro" id="IPR015943">
    <property type="entry name" value="WD40/YVTN_repeat-like_dom_sf"/>
</dbReference>
<keyword evidence="3" id="KW-1185">Reference proteome</keyword>
<dbReference type="SUPFAM" id="SSF50978">
    <property type="entry name" value="WD40 repeat-like"/>
    <property type="match status" value="1"/>
</dbReference>
<dbReference type="Proteomes" id="UP000094285">
    <property type="component" value="Unassembled WGS sequence"/>
</dbReference>
<dbReference type="OrthoDB" id="5324744at2759"/>
<reference evidence="3" key="1">
    <citation type="submission" date="2016-05" db="EMBL/GenBank/DDBJ databases">
        <title>Comparative genomics of biotechnologically important yeasts.</title>
        <authorList>
            <consortium name="DOE Joint Genome Institute"/>
            <person name="Riley R."/>
            <person name="Haridas S."/>
            <person name="Wolfe K.H."/>
            <person name="Lopes M.R."/>
            <person name="Hittinger C.T."/>
            <person name="Goker M."/>
            <person name="Salamov A."/>
            <person name="Wisecaver J."/>
            <person name="Long T.M."/>
            <person name="Aerts A.L."/>
            <person name="Barry K."/>
            <person name="Choi C."/>
            <person name="Clum A."/>
            <person name="Coughlan A.Y."/>
            <person name="Deshpande S."/>
            <person name="Douglass A.P."/>
            <person name="Hanson S.J."/>
            <person name="Klenk H.-P."/>
            <person name="Labutti K."/>
            <person name="Lapidus A."/>
            <person name="Lindquist E."/>
            <person name="Lipzen A."/>
            <person name="Meier-Kolthoff J.P."/>
            <person name="Ohm R.A."/>
            <person name="Otillar R.P."/>
            <person name="Pangilinan J."/>
            <person name="Peng Y."/>
            <person name="Rokas A."/>
            <person name="Rosa C.A."/>
            <person name="Scheuner C."/>
            <person name="Sibirny A.A."/>
            <person name="Slot J.C."/>
            <person name="Stielow J.B."/>
            <person name="Sun H."/>
            <person name="Kurtzman C.P."/>
            <person name="Blackwell M."/>
            <person name="Grigoriev I.V."/>
            <person name="Jeffries T.W."/>
        </authorList>
    </citation>
    <scope>NUCLEOTIDE SEQUENCE [LARGE SCALE GENOMIC DNA]</scope>
    <source>
        <strain evidence="3">NRRL Y-17324</strain>
    </source>
</reference>
<dbReference type="GeneID" id="30984591"/>
<sequence length="730" mass="81809">MNKLNLSSLEELLRFPGVLSEELIPDASVLSCGCLTSEAIFRSSGVPFCYNCQKEGVDIISEVRPLRDLYNIIQQLNVQLIGPPQNANYGDRRRSSSKRSGGVFEDSQPAPETMDLISLFYKFAKEEENLAEPLKLQTDHSIVKPIEIKRHSQELRKLHHFQSVNVHVPSTNSISPRQRSAEKASFLNSTPEVMNSLLLESNLLKSLSEEKEYNFSKCFPFHRKLTTFPTQQVKFNLASMTQIPFKSGSMIKKNTRFTGSDIHTYVDLQLDIEVTRFVLINEKRWELYEYTVPLNDSSAESRPQMICCGKLSGEYGENMNELNPANNDTTVTGEIIIKNEFNHNNSDQVASSQESDIKKKLQLWDFLFCQLSSDYLVISGTKGIMRVINLKRNLSYGLGQPIYTYITNFPIRCISMAPNNSLVACGITARERLSGKEQPFVILHRLILGQNQKLASVDPITITIPYRDPIKLINFNPSSTHLVCCTVWESRYLVIKLRSNELSDNYRRPRLIWSDLSIKSQRRHSELEGVAAADAQDQLMMGHEGITDLQFGSRYSNTVIITSCSLKSRPPLVIRLDGPLIDSNRTQSVAVSDTYSIQNSMNSVEEEDFSSVNSAEVILKLSEVGSSAHRTALSPRGDGIVFVNKDGSIYLVSTPNLNSSALTSTNKRVVVLLGEVANAERFTEAASIKFSADGSKIFTVDRKGTFSVFDFTKGVPGEDVDVVKCKLINV</sequence>
<gene>
    <name evidence="2" type="ORF">CANTADRAFT_55534</name>
</gene>